<feature type="transmembrane region" description="Helical" evidence="1">
    <location>
        <begin position="6"/>
        <end position="21"/>
    </location>
</feature>
<keyword evidence="1" id="KW-1133">Transmembrane helix</keyword>
<accession>A0A0B0H8D2</accession>
<keyword evidence="1" id="KW-0812">Transmembrane</keyword>
<keyword evidence="1" id="KW-0472">Membrane</keyword>
<evidence type="ECO:0008006" key="6">
    <source>
        <dbReference type="Google" id="ProtNLM"/>
    </source>
</evidence>
<gene>
    <name evidence="3" type="ORF">BOV88_06790</name>
    <name evidence="2" type="ORF">JV46_03860</name>
</gene>
<dbReference type="Proteomes" id="UP000030856">
    <property type="component" value="Unassembled WGS sequence"/>
</dbReference>
<evidence type="ECO:0000313" key="5">
    <source>
        <dbReference type="Proteomes" id="UP000190962"/>
    </source>
</evidence>
<reference evidence="3 5" key="2">
    <citation type="submission" date="2016-11" db="EMBL/GenBank/DDBJ databases">
        <title>Mixed transmission modes and dynamic genome evolution in an obligate animal-bacterial symbiosis.</title>
        <authorList>
            <person name="Russell S.L."/>
            <person name="Corbett-Detig R.B."/>
            <person name="Cavanaugh C.M."/>
        </authorList>
    </citation>
    <scope>NUCLEOTIDE SEQUENCE [LARGE SCALE GENOMIC DNA]</scope>
    <source>
        <strain evidence="3">MA-KB16</strain>
    </source>
</reference>
<dbReference type="RefSeq" id="WP_052132158.1">
    <property type="nucleotide sequence ID" value="NZ_JRAA01000002.1"/>
</dbReference>
<organism evidence="2 4">
    <name type="scientific">Solemya velum gill symbiont</name>
    <dbReference type="NCBI Taxonomy" id="2340"/>
    <lineage>
        <taxon>Bacteria</taxon>
        <taxon>Pseudomonadati</taxon>
        <taxon>Pseudomonadota</taxon>
        <taxon>Gammaproteobacteria</taxon>
        <taxon>sulfur-oxidizing symbionts</taxon>
    </lineage>
</organism>
<evidence type="ECO:0000313" key="3">
    <source>
        <dbReference type="EMBL" id="OOY35020.1"/>
    </source>
</evidence>
<dbReference type="OrthoDB" id="6400394at2"/>
<dbReference type="EMBL" id="JRAA01000002">
    <property type="protein sequence ID" value="KHF24882.1"/>
    <property type="molecule type" value="Genomic_DNA"/>
</dbReference>
<dbReference type="EMBL" id="MPNX01000008">
    <property type="protein sequence ID" value="OOY35020.1"/>
    <property type="molecule type" value="Genomic_DNA"/>
</dbReference>
<dbReference type="GeneID" id="86992379"/>
<sequence>MITKILLTIAVIIVVMLMFRRKAPRSGPQTIETNDNKRALKIAAVVALGVMIAGAALWMLTSWRDATEIVEVRVVNSQTGDSVLYQAHRNDIDDRSFRTVKGVRVVLAETERLEVSDEGRY</sequence>
<evidence type="ECO:0000313" key="2">
    <source>
        <dbReference type="EMBL" id="KHF24882.1"/>
    </source>
</evidence>
<reference evidence="2 4" key="1">
    <citation type="journal article" date="2014" name="BMC Genomics">
        <title>The genome of the intracellular bacterium of the coastal bivalve, Solemya velum: a blueprint for thriving in and out of symbiosis.</title>
        <authorList>
            <person name="Dmytrenko O."/>
            <person name="Russell S.L."/>
            <person name="Loo W.T."/>
            <person name="Fontanez K.M."/>
            <person name="Liao L."/>
            <person name="Roeselers G."/>
            <person name="Sharma R."/>
            <person name="Stewart F.J."/>
            <person name="Newton I.L."/>
            <person name="Woyke T."/>
            <person name="Wu D."/>
            <person name="Lang J.M."/>
            <person name="Eisen J.A."/>
            <person name="Cavanaugh C.M."/>
        </authorList>
    </citation>
    <scope>NUCLEOTIDE SEQUENCE [LARGE SCALE GENOMIC DNA]</scope>
    <source>
        <strain evidence="2 4">WH</strain>
    </source>
</reference>
<evidence type="ECO:0000313" key="4">
    <source>
        <dbReference type="Proteomes" id="UP000030856"/>
    </source>
</evidence>
<dbReference type="AlphaFoldDB" id="A0A0B0H8D2"/>
<proteinExistence type="predicted"/>
<protein>
    <recommendedName>
        <fullName evidence="6">Antitermination protein NusG</fullName>
    </recommendedName>
</protein>
<name>A0A0B0H8D2_SOVGS</name>
<keyword evidence="4" id="KW-1185">Reference proteome</keyword>
<comment type="caution">
    <text evidence="2">The sequence shown here is derived from an EMBL/GenBank/DDBJ whole genome shotgun (WGS) entry which is preliminary data.</text>
</comment>
<dbReference type="Proteomes" id="UP000190962">
    <property type="component" value="Unassembled WGS sequence"/>
</dbReference>
<evidence type="ECO:0000256" key="1">
    <source>
        <dbReference type="SAM" id="Phobius"/>
    </source>
</evidence>
<dbReference type="STRING" id="2340.JV46_03860"/>
<feature type="transmembrane region" description="Helical" evidence="1">
    <location>
        <begin position="42"/>
        <end position="60"/>
    </location>
</feature>